<dbReference type="GO" id="GO:0006355">
    <property type="term" value="P:regulation of DNA-templated transcription"/>
    <property type="evidence" value="ECO:0007669"/>
    <property type="project" value="InterPro"/>
</dbReference>
<feature type="DNA-binding region" description="OmpR/PhoB-type" evidence="7">
    <location>
        <begin position="128"/>
        <end position="225"/>
    </location>
</feature>
<reference evidence="10 11" key="1">
    <citation type="submission" date="2019-12" db="EMBL/GenBank/DDBJ databases">
        <title>Shewanella insulae sp. nov., isolated from a tidal flat.</title>
        <authorList>
            <person name="Yoon J.-H."/>
        </authorList>
    </citation>
    <scope>NUCLEOTIDE SEQUENCE [LARGE SCALE GENOMIC DNA]</scope>
    <source>
        <strain evidence="10 11">JBTF-M18</strain>
    </source>
</reference>
<dbReference type="Pfam" id="PF00486">
    <property type="entry name" value="Trans_reg_C"/>
    <property type="match status" value="1"/>
</dbReference>
<feature type="domain" description="OmpR/PhoB-type" evidence="9">
    <location>
        <begin position="128"/>
        <end position="225"/>
    </location>
</feature>
<dbReference type="PROSITE" id="PS51755">
    <property type="entry name" value="OMPR_PHOB"/>
    <property type="match status" value="1"/>
</dbReference>
<keyword evidence="4 7" id="KW-0238">DNA-binding</keyword>
<dbReference type="Pfam" id="PF00072">
    <property type="entry name" value="Response_reg"/>
    <property type="match status" value="1"/>
</dbReference>
<dbReference type="SUPFAM" id="SSF52172">
    <property type="entry name" value="CheY-like"/>
    <property type="match status" value="1"/>
</dbReference>
<sequence length="227" mass="25361">MHNTQILIIEDNADVAGVLGDYLESQGAQVDYASNGELGLRLATDGHFDAIILDLMLPKMDGYAVAKVLRQQGSSVPILMLTALDDKQDLLQGFHSGADDYLTKPFDLDELHVRLQALIKRQLGRVAQGCQQCGPLTLNIAEHTAYRDGKKLQLTPSCYQILHLLISRAPNVVKREEIVQHLWGEEPPNSDILRSHMYQLRSQVDNPFDTPIILTVPKIGFRLDVKQ</sequence>
<evidence type="ECO:0000256" key="7">
    <source>
        <dbReference type="PROSITE-ProRule" id="PRU01091"/>
    </source>
</evidence>
<dbReference type="InterPro" id="IPR039420">
    <property type="entry name" value="WalR-like"/>
</dbReference>
<evidence type="ECO:0000259" key="9">
    <source>
        <dbReference type="PROSITE" id="PS51755"/>
    </source>
</evidence>
<dbReference type="RefSeq" id="WP_160793777.1">
    <property type="nucleotide sequence ID" value="NZ_WRPA01000002.1"/>
</dbReference>
<dbReference type="GO" id="GO:0000156">
    <property type="term" value="F:phosphorelay response regulator activity"/>
    <property type="evidence" value="ECO:0007669"/>
    <property type="project" value="TreeGrafter"/>
</dbReference>
<dbReference type="SMART" id="SM00448">
    <property type="entry name" value="REC"/>
    <property type="match status" value="1"/>
</dbReference>
<dbReference type="InterPro" id="IPR036388">
    <property type="entry name" value="WH-like_DNA-bd_sf"/>
</dbReference>
<name>A0A6L7HU06_9GAMM</name>
<dbReference type="PANTHER" id="PTHR48111">
    <property type="entry name" value="REGULATOR OF RPOS"/>
    <property type="match status" value="1"/>
</dbReference>
<dbReference type="FunFam" id="3.40.50.2300:FF:000001">
    <property type="entry name" value="DNA-binding response regulator PhoB"/>
    <property type="match status" value="1"/>
</dbReference>
<evidence type="ECO:0000313" key="11">
    <source>
        <dbReference type="Proteomes" id="UP000474778"/>
    </source>
</evidence>
<keyword evidence="11" id="KW-1185">Reference proteome</keyword>
<dbReference type="InterPro" id="IPR001867">
    <property type="entry name" value="OmpR/PhoB-type_DNA-bd"/>
</dbReference>
<gene>
    <name evidence="10" type="ORF">GNT65_03775</name>
</gene>
<evidence type="ECO:0000256" key="2">
    <source>
        <dbReference type="ARBA" id="ARBA00023012"/>
    </source>
</evidence>
<evidence type="ECO:0000256" key="5">
    <source>
        <dbReference type="ARBA" id="ARBA00023163"/>
    </source>
</evidence>
<evidence type="ECO:0000256" key="4">
    <source>
        <dbReference type="ARBA" id="ARBA00023125"/>
    </source>
</evidence>
<evidence type="ECO:0000256" key="3">
    <source>
        <dbReference type="ARBA" id="ARBA00023015"/>
    </source>
</evidence>
<dbReference type="InterPro" id="IPR016032">
    <property type="entry name" value="Sig_transdc_resp-reg_C-effctor"/>
</dbReference>
<evidence type="ECO:0000256" key="1">
    <source>
        <dbReference type="ARBA" id="ARBA00022553"/>
    </source>
</evidence>
<dbReference type="PROSITE" id="PS50110">
    <property type="entry name" value="RESPONSE_REGULATORY"/>
    <property type="match status" value="1"/>
</dbReference>
<protein>
    <submittedName>
        <fullName evidence="10">Response regulator</fullName>
    </submittedName>
</protein>
<organism evidence="10 11">
    <name type="scientific">Shewanella insulae</name>
    <dbReference type="NCBI Taxonomy" id="2681496"/>
    <lineage>
        <taxon>Bacteria</taxon>
        <taxon>Pseudomonadati</taxon>
        <taxon>Pseudomonadota</taxon>
        <taxon>Gammaproteobacteria</taxon>
        <taxon>Alteromonadales</taxon>
        <taxon>Shewanellaceae</taxon>
        <taxon>Shewanella</taxon>
    </lineage>
</organism>
<dbReference type="Gene3D" id="3.40.50.2300">
    <property type="match status" value="1"/>
</dbReference>
<dbReference type="GO" id="GO:0032993">
    <property type="term" value="C:protein-DNA complex"/>
    <property type="evidence" value="ECO:0007669"/>
    <property type="project" value="TreeGrafter"/>
</dbReference>
<feature type="domain" description="Response regulatory" evidence="8">
    <location>
        <begin position="5"/>
        <end position="119"/>
    </location>
</feature>
<dbReference type="CDD" id="cd00383">
    <property type="entry name" value="trans_reg_C"/>
    <property type="match status" value="1"/>
</dbReference>
<feature type="modified residue" description="4-aspartylphosphate" evidence="6">
    <location>
        <position position="54"/>
    </location>
</feature>
<dbReference type="AlphaFoldDB" id="A0A6L7HU06"/>
<keyword evidence="5" id="KW-0804">Transcription</keyword>
<dbReference type="SMART" id="SM00862">
    <property type="entry name" value="Trans_reg_C"/>
    <property type="match status" value="1"/>
</dbReference>
<dbReference type="PANTHER" id="PTHR48111:SF22">
    <property type="entry name" value="REGULATOR OF RPOS"/>
    <property type="match status" value="1"/>
</dbReference>
<dbReference type="SUPFAM" id="SSF46894">
    <property type="entry name" value="C-terminal effector domain of the bipartite response regulators"/>
    <property type="match status" value="1"/>
</dbReference>
<dbReference type="GO" id="GO:0005829">
    <property type="term" value="C:cytosol"/>
    <property type="evidence" value="ECO:0007669"/>
    <property type="project" value="TreeGrafter"/>
</dbReference>
<accession>A0A6L7HU06</accession>
<comment type="caution">
    <text evidence="10">The sequence shown here is derived from an EMBL/GenBank/DDBJ whole genome shotgun (WGS) entry which is preliminary data.</text>
</comment>
<evidence type="ECO:0000313" key="10">
    <source>
        <dbReference type="EMBL" id="MXR67789.1"/>
    </source>
</evidence>
<dbReference type="InterPro" id="IPR001789">
    <property type="entry name" value="Sig_transdc_resp-reg_receiver"/>
</dbReference>
<keyword evidence="1 6" id="KW-0597">Phosphoprotein</keyword>
<dbReference type="EMBL" id="WRPA01000002">
    <property type="protein sequence ID" value="MXR67789.1"/>
    <property type="molecule type" value="Genomic_DNA"/>
</dbReference>
<dbReference type="GO" id="GO:0000976">
    <property type="term" value="F:transcription cis-regulatory region binding"/>
    <property type="evidence" value="ECO:0007669"/>
    <property type="project" value="TreeGrafter"/>
</dbReference>
<evidence type="ECO:0000259" key="8">
    <source>
        <dbReference type="PROSITE" id="PS50110"/>
    </source>
</evidence>
<dbReference type="InterPro" id="IPR011006">
    <property type="entry name" value="CheY-like_superfamily"/>
</dbReference>
<keyword evidence="2" id="KW-0902">Two-component regulatory system</keyword>
<proteinExistence type="predicted"/>
<evidence type="ECO:0000256" key="6">
    <source>
        <dbReference type="PROSITE-ProRule" id="PRU00169"/>
    </source>
</evidence>
<keyword evidence="3" id="KW-0805">Transcription regulation</keyword>
<dbReference type="Gene3D" id="1.10.10.10">
    <property type="entry name" value="Winged helix-like DNA-binding domain superfamily/Winged helix DNA-binding domain"/>
    <property type="match status" value="1"/>
</dbReference>
<dbReference type="Proteomes" id="UP000474778">
    <property type="component" value="Unassembled WGS sequence"/>
</dbReference>